<organism evidence="1 2">
    <name type="scientific">Paenibacillus arenilitoris</name>
    <dbReference type="NCBI Taxonomy" id="2772299"/>
    <lineage>
        <taxon>Bacteria</taxon>
        <taxon>Bacillati</taxon>
        <taxon>Bacillota</taxon>
        <taxon>Bacilli</taxon>
        <taxon>Bacillales</taxon>
        <taxon>Paenibacillaceae</taxon>
        <taxon>Paenibacillus</taxon>
    </lineage>
</organism>
<dbReference type="Proteomes" id="UP000632125">
    <property type="component" value="Unassembled WGS sequence"/>
</dbReference>
<sequence length="57" mass="6680">MATDLEFDLKMCGKRVYVTYFELWNKPGFVEQTVREQMRQVGKDGTESKCAFRQPEG</sequence>
<comment type="caution">
    <text evidence="1">The sequence shown here is derived from an EMBL/GenBank/DDBJ whole genome shotgun (WGS) entry which is preliminary data.</text>
</comment>
<dbReference type="RefSeq" id="WP_190867313.1">
    <property type="nucleotide sequence ID" value="NZ_JACXIY010000051.1"/>
</dbReference>
<evidence type="ECO:0000313" key="1">
    <source>
        <dbReference type="EMBL" id="MBD2872534.1"/>
    </source>
</evidence>
<accession>A0A927CQY3</accession>
<gene>
    <name evidence="1" type="ORF">IDH41_28535</name>
</gene>
<dbReference type="AlphaFoldDB" id="A0A927CQY3"/>
<protein>
    <submittedName>
        <fullName evidence="1">Uncharacterized protein</fullName>
    </submittedName>
</protein>
<proteinExistence type="predicted"/>
<keyword evidence="2" id="KW-1185">Reference proteome</keyword>
<dbReference type="EMBL" id="JACXIY010000051">
    <property type="protein sequence ID" value="MBD2872534.1"/>
    <property type="molecule type" value="Genomic_DNA"/>
</dbReference>
<reference evidence="1" key="1">
    <citation type="submission" date="2020-09" db="EMBL/GenBank/DDBJ databases">
        <title>A novel bacterium of genus Paenibacillus, isolated from South China Sea.</title>
        <authorList>
            <person name="Huang H."/>
            <person name="Mo K."/>
            <person name="Hu Y."/>
        </authorList>
    </citation>
    <scope>NUCLEOTIDE SEQUENCE</scope>
    <source>
        <strain evidence="1">IB182493</strain>
    </source>
</reference>
<name>A0A927CQY3_9BACL</name>
<evidence type="ECO:0000313" key="2">
    <source>
        <dbReference type="Proteomes" id="UP000632125"/>
    </source>
</evidence>